<feature type="region of interest" description="Disordered" evidence="1">
    <location>
        <begin position="100"/>
        <end position="125"/>
    </location>
</feature>
<evidence type="ECO:0000259" key="2">
    <source>
        <dbReference type="SMART" id="SM00857"/>
    </source>
</evidence>
<dbReference type="GO" id="GO:0000150">
    <property type="term" value="F:DNA strand exchange activity"/>
    <property type="evidence" value="ECO:0007669"/>
    <property type="project" value="InterPro"/>
</dbReference>
<feature type="region of interest" description="Disordered" evidence="1">
    <location>
        <begin position="168"/>
        <end position="188"/>
    </location>
</feature>
<dbReference type="STRING" id="880526.GCA_000427365_01627"/>
<dbReference type="AlphaFoldDB" id="A0A379MVQ2"/>
<reference evidence="3 4" key="1">
    <citation type="submission" date="2018-06" db="EMBL/GenBank/DDBJ databases">
        <authorList>
            <consortium name="Pathogen Informatics"/>
            <person name="Doyle S."/>
        </authorList>
    </citation>
    <scope>NUCLEOTIDE SEQUENCE [LARGE SCALE GENOMIC DNA]</scope>
    <source>
        <strain evidence="3 4">NCTC11190</strain>
    </source>
</reference>
<dbReference type="SUPFAM" id="SSF53041">
    <property type="entry name" value="Resolvase-like"/>
    <property type="match status" value="1"/>
</dbReference>
<dbReference type="InterPro" id="IPR006119">
    <property type="entry name" value="Resolv_N"/>
</dbReference>
<dbReference type="Gene3D" id="3.40.50.1390">
    <property type="entry name" value="Resolvase, N-terminal catalytic domain"/>
    <property type="match status" value="1"/>
</dbReference>
<name>A0A379MVQ2_9BACT</name>
<keyword evidence="4" id="KW-1185">Reference proteome</keyword>
<protein>
    <submittedName>
        <fullName evidence="3">Resolvase, N terminal domain</fullName>
    </submittedName>
</protein>
<dbReference type="SMART" id="SM00857">
    <property type="entry name" value="Resolvase"/>
    <property type="match status" value="1"/>
</dbReference>
<feature type="compositionally biased region" description="Basic and acidic residues" evidence="1">
    <location>
        <begin position="100"/>
        <end position="118"/>
    </location>
</feature>
<sequence length="188" mass="21353">MIRGYFRLEPDKNNAQEKIAALIDAGAGSGSIFFEATGTRELNRLVNLLRKGDILVTAEAADICRTKEELADLIEKLGKKGAALRVLDEPWLDFNMRKRPADSLPEKTTGEALRDAKSAGRPKGPRREILQKLSLAFRMYHTAEHVSVSEICKTVKLNERTFYRHLERQQGQIIRRPKGRKPKNTERN</sequence>
<gene>
    <name evidence="3" type="ORF">NCTC11190_02191</name>
</gene>
<dbReference type="RefSeq" id="WP_027291277.1">
    <property type="nucleotide sequence ID" value="NZ_CANTWR010000004.1"/>
</dbReference>
<dbReference type="Proteomes" id="UP000255233">
    <property type="component" value="Unassembled WGS sequence"/>
</dbReference>
<proteinExistence type="predicted"/>
<dbReference type="EMBL" id="UGVL01000001">
    <property type="protein sequence ID" value="SUE34950.1"/>
    <property type="molecule type" value="Genomic_DNA"/>
</dbReference>
<dbReference type="GO" id="GO:0003677">
    <property type="term" value="F:DNA binding"/>
    <property type="evidence" value="ECO:0007669"/>
    <property type="project" value="InterPro"/>
</dbReference>
<organism evidence="3 4">
    <name type="scientific">Rikenella microfusus</name>
    <dbReference type="NCBI Taxonomy" id="28139"/>
    <lineage>
        <taxon>Bacteria</taxon>
        <taxon>Pseudomonadati</taxon>
        <taxon>Bacteroidota</taxon>
        <taxon>Bacteroidia</taxon>
        <taxon>Bacteroidales</taxon>
        <taxon>Rikenellaceae</taxon>
        <taxon>Rikenella</taxon>
    </lineage>
</organism>
<evidence type="ECO:0000256" key="1">
    <source>
        <dbReference type="SAM" id="MobiDB-lite"/>
    </source>
</evidence>
<dbReference type="OrthoDB" id="2290206at2"/>
<evidence type="ECO:0000313" key="4">
    <source>
        <dbReference type="Proteomes" id="UP000255233"/>
    </source>
</evidence>
<evidence type="ECO:0000313" key="3">
    <source>
        <dbReference type="EMBL" id="SUE34950.1"/>
    </source>
</evidence>
<dbReference type="Pfam" id="PF00239">
    <property type="entry name" value="Resolvase"/>
    <property type="match status" value="1"/>
</dbReference>
<accession>A0A379MVQ2</accession>
<feature type="domain" description="Resolvase/invertase-type recombinase catalytic" evidence="2">
    <location>
        <begin position="2"/>
        <end position="122"/>
    </location>
</feature>
<dbReference type="InterPro" id="IPR036162">
    <property type="entry name" value="Resolvase-like_N_sf"/>
</dbReference>